<evidence type="ECO:0000256" key="1">
    <source>
        <dbReference type="SAM" id="MobiDB-lite"/>
    </source>
</evidence>
<feature type="region of interest" description="Disordered" evidence="1">
    <location>
        <begin position="1"/>
        <end position="20"/>
    </location>
</feature>
<dbReference type="AlphaFoldDB" id="A0AAU9M2N6"/>
<organism evidence="2 3">
    <name type="scientific">Lactuca virosa</name>
    <dbReference type="NCBI Taxonomy" id="75947"/>
    <lineage>
        <taxon>Eukaryota</taxon>
        <taxon>Viridiplantae</taxon>
        <taxon>Streptophyta</taxon>
        <taxon>Embryophyta</taxon>
        <taxon>Tracheophyta</taxon>
        <taxon>Spermatophyta</taxon>
        <taxon>Magnoliopsida</taxon>
        <taxon>eudicotyledons</taxon>
        <taxon>Gunneridae</taxon>
        <taxon>Pentapetalae</taxon>
        <taxon>asterids</taxon>
        <taxon>campanulids</taxon>
        <taxon>Asterales</taxon>
        <taxon>Asteraceae</taxon>
        <taxon>Cichorioideae</taxon>
        <taxon>Cichorieae</taxon>
        <taxon>Lactucinae</taxon>
        <taxon>Lactuca</taxon>
    </lineage>
</organism>
<accession>A0AAU9M2N6</accession>
<comment type="caution">
    <text evidence="2">The sequence shown here is derived from an EMBL/GenBank/DDBJ whole genome shotgun (WGS) entry which is preliminary data.</text>
</comment>
<gene>
    <name evidence="2" type="ORF">LVIROSA_LOCUS7866</name>
</gene>
<proteinExistence type="predicted"/>
<evidence type="ECO:0000313" key="3">
    <source>
        <dbReference type="Proteomes" id="UP001157418"/>
    </source>
</evidence>
<sequence length="133" mass="15003">MTTMKQSVTEDLRKDNGQKTPTMLKVFEEFETDGQSYESSSEDMETYSPKSVVTKLRKWPATVKDVNIDAFSRRVRNQIERIRAEDSHLGEDIGECLIAKVSVSVHDLVDVVIFSRPASPLSGKIPARVNMVQ</sequence>
<protein>
    <submittedName>
        <fullName evidence="2">Uncharacterized protein</fullName>
    </submittedName>
</protein>
<dbReference type="Proteomes" id="UP001157418">
    <property type="component" value="Unassembled WGS sequence"/>
</dbReference>
<feature type="compositionally biased region" description="Basic and acidic residues" evidence="1">
    <location>
        <begin position="8"/>
        <end position="17"/>
    </location>
</feature>
<reference evidence="2 3" key="1">
    <citation type="submission" date="2022-01" db="EMBL/GenBank/DDBJ databases">
        <authorList>
            <person name="Xiong W."/>
            <person name="Schranz E."/>
        </authorList>
    </citation>
    <scope>NUCLEOTIDE SEQUENCE [LARGE SCALE GENOMIC DNA]</scope>
</reference>
<name>A0AAU9M2N6_9ASTR</name>
<evidence type="ECO:0000313" key="2">
    <source>
        <dbReference type="EMBL" id="CAH1420395.1"/>
    </source>
</evidence>
<keyword evidence="3" id="KW-1185">Reference proteome</keyword>
<dbReference type="EMBL" id="CAKMRJ010001030">
    <property type="protein sequence ID" value="CAH1420395.1"/>
    <property type="molecule type" value="Genomic_DNA"/>
</dbReference>